<feature type="region of interest" description="Disordered" evidence="1">
    <location>
        <begin position="1"/>
        <end position="238"/>
    </location>
</feature>
<evidence type="ECO:0000313" key="3">
    <source>
        <dbReference type="Proteomes" id="UP000626109"/>
    </source>
</evidence>
<reference evidence="2" key="1">
    <citation type="submission" date="2021-02" db="EMBL/GenBank/DDBJ databases">
        <authorList>
            <person name="Dougan E. K."/>
            <person name="Rhodes N."/>
            <person name="Thang M."/>
            <person name="Chan C."/>
        </authorList>
    </citation>
    <scope>NUCLEOTIDE SEQUENCE</scope>
</reference>
<organism evidence="2 3">
    <name type="scientific">Polarella glacialis</name>
    <name type="common">Dinoflagellate</name>
    <dbReference type="NCBI Taxonomy" id="89957"/>
    <lineage>
        <taxon>Eukaryota</taxon>
        <taxon>Sar</taxon>
        <taxon>Alveolata</taxon>
        <taxon>Dinophyceae</taxon>
        <taxon>Suessiales</taxon>
        <taxon>Suessiaceae</taxon>
        <taxon>Polarella</taxon>
    </lineage>
</organism>
<sequence>DDAKGRPRSSERVAFKWHTVQRKSAHVKAKADRSRGGSASRGREGSRHKEKADPEKVGEDSAQERGKAEAKACCRDETETNDEERAQEAKDQARGSEVGNSQEEEEDEEDGQEDEDEEEEDEVEDQGAISEAFEASGDEKSGSGNESDLAAARDAELDSNSDDNVDKSRLKNETETENAEDEEHAEVDVESDAEEPEVEDDEEERLEGEGDEEEDEEVEEEDEEVDAELEEELDTDDVEILQVRTWKVSRPKVAPPRRTVQVLSDDSSDEDAEVPSGLALRARSGRSPRRLANEVLWRVVPVRQVLVQKAKVEPVRQVSPAISAGPVRLSPRPAVNKLPDDLFQ</sequence>
<dbReference type="EMBL" id="CAJNNW010020701">
    <property type="protein sequence ID" value="CAE8666697.1"/>
    <property type="molecule type" value="Genomic_DNA"/>
</dbReference>
<feature type="compositionally biased region" description="Basic and acidic residues" evidence="1">
    <location>
        <begin position="29"/>
        <end position="94"/>
    </location>
</feature>
<evidence type="ECO:0000256" key="1">
    <source>
        <dbReference type="SAM" id="MobiDB-lite"/>
    </source>
</evidence>
<feature type="region of interest" description="Disordered" evidence="1">
    <location>
        <begin position="320"/>
        <end position="344"/>
    </location>
</feature>
<feature type="compositionally biased region" description="Acidic residues" evidence="1">
    <location>
        <begin position="102"/>
        <end position="125"/>
    </location>
</feature>
<feature type="compositionally biased region" description="Basic and acidic residues" evidence="1">
    <location>
        <begin position="164"/>
        <end position="174"/>
    </location>
</feature>
<accession>A0A813IZ15</accession>
<feature type="region of interest" description="Disordered" evidence="1">
    <location>
        <begin position="251"/>
        <end position="276"/>
    </location>
</feature>
<evidence type="ECO:0000313" key="2">
    <source>
        <dbReference type="EMBL" id="CAE8666697.1"/>
    </source>
</evidence>
<feature type="compositionally biased region" description="Basic residues" evidence="1">
    <location>
        <begin position="19"/>
        <end position="28"/>
    </location>
</feature>
<proteinExistence type="predicted"/>
<dbReference type="Proteomes" id="UP000626109">
    <property type="component" value="Unassembled WGS sequence"/>
</dbReference>
<dbReference type="AlphaFoldDB" id="A0A813IZ15"/>
<comment type="caution">
    <text evidence="2">The sequence shown here is derived from an EMBL/GenBank/DDBJ whole genome shotgun (WGS) entry which is preliminary data.</text>
</comment>
<name>A0A813IZ15_POLGL</name>
<feature type="compositionally biased region" description="Basic and acidic residues" evidence="1">
    <location>
        <begin position="1"/>
        <end position="14"/>
    </location>
</feature>
<protein>
    <submittedName>
        <fullName evidence="2">Uncharacterized protein</fullName>
    </submittedName>
</protein>
<gene>
    <name evidence="2" type="ORF">PGLA2088_LOCUS16377</name>
</gene>
<feature type="non-terminal residue" evidence="2">
    <location>
        <position position="1"/>
    </location>
</feature>
<feature type="compositionally biased region" description="Acidic residues" evidence="1">
    <location>
        <begin position="175"/>
        <end position="238"/>
    </location>
</feature>